<organism evidence="2 3">
    <name type="scientific">Saccharomyces cerevisiae x Saccharomyces kudriavzevii (strain VIN7)</name>
    <name type="common">Yeast</name>
    <dbReference type="NCBI Taxonomy" id="1095631"/>
    <lineage>
        <taxon>Eukaryota</taxon>
        <taxon>Fungi</taxon>
        <taxon>Dikarya</taxon>
        <taxon>Ascomycota</taxon>
        <taxon>Saccharomycotina</taxon>
        <taxon>Saccharomycetes</taxon>
        <taxon>Saccharomycetales</taxon>
        <taxon>Saccharomycetaceae</taxon>
        <taxon>Saccharomyces</taxon>
    </lineage>
</organism>
<proteinExistence type="predicted"/>
<evidence type="ECO:0000313" key="3">
    <source>
        <dbReference type="Proteomes" id="UP000009009"/>
    </source>
</evidence>
<dbReference type="AlphaFoldDB" id="H0GSX6"/>
<comment type="caution">
    <text evidence="2">The sequence shown here is derived from an EMBL/GenBank/DDBJ whole genome shotgun (WGS) entry which is preliminary data.</text>
</comment>
<evidence type="ECO:0000313" key="2">
    <source>
        <dbReference type="EMBL" id="EHN03123.1"/>
    </source>
</evidence>
<feature type="compositionally biased region" description="Basic and acidic residues" evidence="1">
    <location>
        <begin position="49"/>
        <end position="60"/>
    </location>
</feature>
<dbReference type="EMBL" id="AGVY01000170">
    <property type="protein sequence ID" value="EHN03123.1"/>
    <property type="molecule type" value="Genomic_DNA"/>
</dbReference>
<dbReference type="HOGENOM" id="CLU_2251607_0_0_1"/>
<accession>H0GSX6</accession>
<protein>
    <submittedName>
        <fullName evidence="2">Uncharacterized protein</fullName>
    </submittedName>
</protein>
<feature type="compositionally biased region" description="Polar residues" evidence="1">
    <location>
        <begin position="25"/>
        <end position="35"/>
    </location>
</feature>
<sequence length="104" mass="11477">MLYPSKLQLSVLPRSPPPSYLYNPGDSSAALQSAFSPMPGRNCRRQKEKRTNAEDKDKKPAIARSAHLRTAPTNHDTTALDPFAWPSSHDARQGAPSKQTHGRI</sequence>
<dbReference type="Proteomes" id="UP000009009">
    <property type="component" value="Unassembled WGS sequence"/>
</dbReference>
<feature type="region of interest" description="Disordered" evidence="1">
    <location>
        <begin position="1"/>
        <end position="104"/>
    </location>
</feature>
<keyword evidence="3" id="KW-1185">Reference proteome</keyword>
<gene>
    <name evidence="2" type="ORF">VIN7_6304</name>
</gene>
<reference evidence="2 3" key="1">
    <citation type="journal article" date="2012" name="FEMS Yeast Res.">
        <title>The genome sequence of the wine yeast VIN7 reveals an allotriploid hybrid genome with Saccharomyces cerevisiae and Saccharomyces kudriavzevii origins.</title>
        <authorList>
            <person name="Borneman A.R."/>
            <person name="Desany B.A."/>
            <person name="Riches D."/>
            <person name="Affourtit J.P."/>
            <person name="Forgan A.H."/>
            <person name="Pretorius I.S."/>
            <person name="Egholm M."/>
            <person name="Chambers P.J."/>
        </authorList>
    </citation>
    <scope>NUCLEOTIDE SEQUENCE [LARGE SCALE GENOMIC DNA]</scope>
    <source>
        <strain evidence="2 3">VIN7</strain>
    </source>
</reference>
<name>H0GSX6_SACCK</name>
<evidence type="ECO:0000256" key="1">
    <source>
        <dbReference type="SAM" id="MobiDB-lite"/>
    </source>
</evidence>